<sequence>MSDSQIRYVVRFDGQVQGVGFRANALSQSRGLRVRGFVRNRADGSVELDVVGSEPDLRELLKRIDESMKGNIDDRVIETLPAEERADEFRIRYS</sequence>
<reference evidence="7 8" key="1">
    <citation type="submission" date="2024-02" db="EMBL/GenBank/DDBJ databases">
        <title>Rhodopirellula caenicola NBRC 110016.</title>
        <authorList>
            <person name="Ichikawa N."/>
            <person name="Katano-Makiyama Y."/>
            <person name="Hidaka K."/>
        </authorList>
    </citation>
    <scope>NUCLEOTIDE SEQUENCE [LARGE SCALE GENOMIC DNA]</scope>
    <source>
        <strain evidence="7 8">NBRC 110016</strain>
    </source>
</reference>
<dbReference type="PROSITE" id="PS51160">
    <property type="entry name" value="ACYLPHOSPHATASE_3"/>
    <property type="match status" value="1"/>
</dbReference>
<dbReference type="RefSeq" id="WP_345688052.1">
    <property type="nucleotide sequence ID" value="NZ_BAABRO010000020.1"/>
</dbReference>
<dbReference type="Proteomes" id="UP001416858">
    <property type="component" value="Unassembled WGS sequence"/>
</dbReference>
<comment type="caution">
    <text evidence="7">The sequence shown here is derived from an EMBL/GenBank/DDBJ whole genome shotgun (WGS) entry which is preliminary data.</text>
</comment>
<dbReference type="PANTHER" id="PTHR47268">
    <property type="entry name" value="ACYLPHOSPHATASE"/>
    <property type="match status" value="1"/>
</dbReference>
<organism evidence="7 8">
    <name type="scientific">Novipirellula caenicola</name>
    <dbReference type="NCBI Taxonomy" id="1536901"/>
    <lineage>
        <taxon>Bacteria</taxon>
        <taxon>Pseudomonadati</taxon>
        <taxon>Planctomycetota</taxon>
        <taxon>Planctomycetia</taxon>
        <taxon>Pirellulales</taxon>
        <taxon>Pirellulaceae</taxon>
        <taxon>Novipirellula</taxon>
    </lineage>
</organism>
<gene>
    <name evidence="7" type="primary">yccX</name>
    <name evidence="7" type="ORF">Rcae01_05785</name>
</gene>
<accession>A0ABP9W2Z2</accession>
<dbReference type="EMBL" id="BAABRO010000020">
    <property type="protein sequence ID" value="GAA5510278.1"/>
    <property type="molecule type" value="Genomic_DNA"/>
</dbReference>
<evidence type="ECO:0000256" key="3">
    <source>
        <dbReference type="ARBA" id="ARBA00047645"/>
    </source>
</evidence>
<comment type="similarity">
    <text evidence="1 5">Belongs to the acylphosphatase family.</text>
</comment>
<dbReference type="EC" id="3.6.1.7" evidence="2 4"/>
<proteinExistence type="inferred from homology"/>
<evidence type="ECO:0000256" key="2">
    <source>
        <dbReference type="ARBA" id="ARBA00012150"/>
    </source>
</evidence>
<evidence type="ECO:0000313" key="7">
    <source>
        <dbReference type="EMBL" id="GAA5510278.1"/>
    </source>
</evidence>
<dbReference type="InterPro" id="IPR036046">
    <property type="entry name" value="Acylphosphatase-like_dom_sf"/>
</dbReference>
<dbReference type="SUPFAM" id="SSF54975">
    <property type="entry name" value="Acylphosphatase/BLUF domain-like"/>
    <property type="match status" value="1"/>
</dbReference>
<evidence type="ECO:0000259" key="6">
    <source>
        <dbReference type="PROSITE" id="PS51160"/>
    </source>
</evidence>
<dbReference type="InterPro" id="IPR001792">
    <property type="entry name" value="Acylphosphatase-like_dom"/>
</dbReference>
<dbReference type="PANTHER" id="PTHR47268:SF4">
    <property type="entry name" value="ACYLPHOSPHATASE"/>
    <property type="match status" value="1"/>
</dbReference>
<evidence type="ECO:0000256" key="1">
    <source>
        <dbReference type="ARBA" id="ARBA00005614"/>
    </source>
</evidence>
<keyword evidence="8" id="KW-1185">Reference proteome</keyword>
<evidence type="ECO:0000256" key="5">
    <source>
        <dbReference type="RuleBase" id="RU004168"/>
    </source>
</evidence>
<dbReference type="InterPro" id="IPR017968">
    <property type="entry name" value="Acylphosphatase_CS"/>
</dbReference>
<feature type="active site" evidence="4">
    <location>
        <position position="22"/>
    </location>
</feature>
<protein>
    <recommendedName>
        <fullName evidence="2 4">acylphosphatase</fullName>
        <ecNumber evidence="2 4">3.6.1.7</ecNumber>
    </recommendedName>
</protein>
<evidence type="ECO:0000256" key="4">
    <source>
        <dbReference type="PROSITE-ProRule" id="PRU00520"/>
    </source>
</evidence>
<dbReference type="PROSITE" id="PS00151">
    <property type="entry name" value="ACYLPHOSPHATASE_2"/>
    <property type="match status" value="1"/>
</dbReference>
<comment type="catalytic activity">
    <reaction evidence="3 4">
        <text>an acyl phosphate + H2O = a carboxylate + phosphate + H(+)</text>
        <dbReference type="Rhea" id="RHEA:14965"/>
        <dbReference type="ChEBI" id="CHEBI:15377"/>
        <dbReference type="ChEBI" id="CHEBI:15378"/>
        <dbReference type="ChEBI" id="CHEBI:29067"/>
        <dbReference type="ChEBI" id="CHEBI:43474"/>
        <dbReference type="ChEBI" id="CHEBI:59918"/>
        <dbReference type="EC" id="3.6.1.7"/>
    </reaction>
</comment>
<name>A0ABP9W2Z2_9BACT</name>
<dbReference type="Pfam" id="PF00708">
    <property type="entry name" value="Acylphosphatase"/>
    <property type="match status" value="1"/>
</dbReference>
<dbReference type="Gene3D" id="3.30.70.100">
    <property type="match status" value="1"/>
</dbReference>
<feature type="domain" description="Acylphosphatase-like" evidence="6">
    <location>
        <begin position="7"/>
        <end position="93"/>
    </location>
</feature>
<dbReference type="InterPro" id="IPR020456">
    <property type="entry name" value="Acylphosphatase"/>
</dbReference>
<feature type="active site" evidence="4">
    <location>
        <position position="40"/>
    </location>
</feature>
<keyword evidence="4" id="KW-0378">Hydrolase</keyword>
<evidence type="ECO:0000313" key="8">
    <source>
        <dbReference type="Proteomes" id="UP001416858"/>
    </source>
</evidence>